<evidence type="ECO:0000256" key="1">
    <source>
        <dbReference type="ARBA" id="ARBA00022468"/>
    </source>
</evidence>
<protein>
    <submittedName>
        <fullName evidence="6">Rho GTPase-activating protein 100F</fullName>
    </submittedName>
</protein>
<feature type="compositionally biased region" description="Basic and acidic residues" evidence="2">
    <location>
        <begin position="225"/>
        <end position="264"/>
    </location>
</feature>
<dbReference type="InterPro" id="IPR057459">
    <property type="entry name" value="SYDE1/2_C2"/>
</dbReference>
<dbReference type="AlphaFoldDB" id="A0AAD9QZ68"/>
<name>A0AAD9QZ68_ACRCE</name>
<feature type="domain" description="C2" evidence="3">
    <location>
        <begin position="686"/>
        <end position="809"/>
    </location>
</feature>
<dbReference type="SMART" id="SM00324">
    <property type="entry name" value="RhoGAP"/>
    <property type="match status" value="1"/>
</dbReference>
<feature type="compositionally biased region" description="Low complexity" evidence="2">
    <location>
        <begin position="442"/>
        <end position="457"/>
    </location>
</feature>
<dbReference type="GO" id="GO:0097060">
    <property type="term" value="C:synaptic membrane"/>
    <property type="evidence" value="ECO:0007669"/>
    <property type="project" value="TreeGrafter"/>
</dbReference>
<reference evidence="6" key="1">
    <citation type="journal article" date="2023" name="G3 (Bethesda)">
        <title>Whole genome assembly and annotation of the endangered Caribbean coral Acropora cervicornis.</title>
        <authorList>
            <person name="Selwyn J.D."/>
            <person name="Vollmer S.V."/>
        </authorList>
    </citation>
    <scope>NUCLEOTIDE SEQUENCE</scope>
    <source>
        <strain evidence="6">K2</strain>
    </source>
</reference>
<dbReference type="Proteomes" id="UP001249851">
    <property type="component" value="Unassembled WGS sequence"/>
</dbReference>
<feature type="compositionally biased region" description="Polar residues" evidence="2">
    <location>
        <begin position="633"/>
        <end position="643"/>
    </location>
</feature>
<dbReference type="Pfam" id="PF00620">
    <property type="entry name" value="RhoGAP"/>
    <property type="match status" value="1"/>
</dbReference>
<feature type="compositionally biased region" description="Basic and acidic residues" evidence="2">
    <location>
        <begin position="518"/>
        <end position="529"/>
    </location>
</feature>
<dbReference type="InterPro" id="IPR001478">
    <property type="entry name" value="PDZ"/>
</dbReference>
<dbReference type="InterPro" id="IPR000008">
    <property type="entry name" value="C2_dom"/>
</dbReference>
<dbReference type="PROSITE" id="PS50106">
    <property type="entry name" value="PDZ"/>
    <property type="match status" value="1"/>
</dbReference>
<feature type="domain" description="Rho-GAP" evidence="5">
    <location>
        <begin position="845"/>
        <end position="1041"/>
    </location>
</feature>
<feature type="region of interest" description="Disordered" evidence="2">
    <location>
        <begin position="225"/>
        <end position="275"/>
    </location>
</feature>
<dbReference type="Gene3D" id="2.30.42.10">
    <property type="match status" value="1"/>
</dbReference>
<feature type="compositionally biased region" description="Polar residues" evidence="2">
    <location>
        <begin position="386"/>
        <end position="410"/>
    </location>
</feature>
<dbReference type="SUPFAM" id="SSF48350">
    <property type="entry name" value="GTPase activation domain, GAP"/>
    <property type="match status" value="1"/>
</dbReference>
<dbReference type="GO" id="GO:0007165">
    <property type="term" value="P:signal transduction"/>
    <property type="evidence" value="ECO:0007669"/>
    <property type="project" value="InterPro"/>
</dbReference>
<feature type="domain" description="PDZ" evidence="4">
    <location>
        <begin position="111"/>
        <end position="182"/>
    </location>
</feature>
<dbReference type="SMART" id="SM00228">
    <property type="entry name" value="PDZ"/>
    <property type="match status" value="1"/>
</dbReference>
<keyword evidence="7" id="KW-1185">Reference proteome</keyword>
<dbReference type="PANTHER" id="PTHR46150:SF3">
    <property type="entry name" value="RHO GTPASE-ACTIVATING PROTEIN 100F"/>
    <property type="match status" value="1"/>
</dbReference>
<dbReference type="EMBL" id="JARQWQ010000009">
    <property type="protein sequence ID" value="KAK2569800.1"/>
    <property type="molecule type" value="Genomic_DNA"/>
</dbReference>
<comment type="caution">
    <text evidence="6">The sequence shown here is derived from an EMBL/GenBank/DDBJ whole genome shotgun (WGS) entry which is preliminary data.</text>
</comment>
<dbReference type="Gene3D" id="1.10.555.10">
    <property type="entry name" value="Rho GTPase activation protein"/>
    <property type="match status" value="1"/>
</dbReference>
<reference evidence="6" key="2">
    <citation type="journal article" date="2023" name="Science">
        <title>Genomic signatures of disease resistance in endangered staghorn corals.</title>
        <authorList>
            <person name="Vollmer S.V."/>
            <person name="Selwyn J.D."/>
            <person name="Despard B.A."/>
            <person name="Roesel C.L."/>
        </authorList>
    </citation>
    <scope>NUCLEOTIDE SEQUENCE</scope>
    <source>
        <strain evidence="6">K2</strain>
    </source>
</reference>
<dbReference type="SUPFAM" id="SSF49562">
    <property type="entry name" value="C2 domain (Calcium/lipid-binding domain, CaLB)"/>
    <property type="match status" value="1"/>
</dbReference>
<feature type="compositionally biased region" description="Basic and acidic residues" evidence="2">
    <location>
        <begin position="543"/>
        <end position="564"/>
    </location>
</feature>
<dbReference type="SUPFAM" id="SSF50156">
    <property type="entry name" value="PDZ domain-like"/>
    <property type="match status" value="1"/>
</dbReference>
<dbReference type="Pfam" id="PF25336">
    <property type="entry name" value="C2_SYDE"/>
    <property type="match status" value="1"/>
</dbReference>
<organism evidence="6 7">
    <name type="scientific">Acropora cervicornis</name>
    <name type="common">Staghorn coral</name>
    <dbReference type="NCBI Taxonomy" id="6130"/>
    <lineage>
        <taxon>Eukaryota</taxon>
        <taxon>Metazoa</taxon>
        <taxon>Cnidaria</taxon>
        <taxon>Anthozoa</taxon>
        <taxon>Hexacorallia</taxon>
        <taxon>Scleractinia</taxon>
        <taxon>Astrocoeniina</taxon>
        <taxon>Acroporidae</taxon>
        <taxon>Acropora</taxon>
    </lineage>
</organism>
<dbReference type="InterPro" id="IPR008936">
    <property type="entry name" value="Rho_GTPase_activation_prot"/>
</dbReference>
<evidence type="ECO:0000313" key="7">
    <source>
        <dbReference type="Proteomes" id="UP001249851"/>
    </source>
</evidence>
<feature type="region of interest" description="Disordered" evidence="2">
    <location>
        <begin position="386"/>
        <end position="578"/>
    </location>
</feature>
<evidence type="ECO:0000256" key="2">
    <source>
        <dbReference type="SAM" id="MobiDB-lite"/>
    </source>
</evidence>
<gene>
    <name evidence="6" type="ORF">P5673_005648</name>
</gene>
<dbReference type="PANTHER" id="PTHR46150">
    <property type="entry name" value="RHO GTPASE-ACTIVATING PROTEIN 100F"/>
    <property type="match status" value="1"/>
</dbReference>
<dbReference type="InterPro" id="IPR000198">
    <property type="entry name" value="RhoGAP_dom"/>
</dbReference>
<dbReference type="PROSITE" id="PS50004">
    <property type="entry name" value="C2"/>
    <property type="match status" value="1"/>
</dbReference>
<evidence type="ECO:0000259" key="5">
    <source>
        <dbReference type="PROSITE" id="PS50238"/>
    </source>
</evidence>
<dbReference type="GO" id="GO:0016477">
    <property type="term" value="P:cell migration"/>
    <property type="evidence" value="ECO:0007669"/>
    <property type="project" value="TreeGrafter"/>
</dbReference>
<proteinExistence type="predicted"/>
<evidence type="ECO:0000259" key="4">
    <source>
        <dbReference type="PROSITE" id="PS50106"/>
    </source>
</evidence>
<dbReference type="GO" id="GO:0005096">
    <property type="term" value="F:GTPase activator activity"/>
    <property type="evidence" value="ECO:0007669"/>
    <property type="project" value="UniProtKB-KW"/>
</dbReference>
<keyword evidence="1" id="KW-0343">GTPase activation</keyword>
<dbReference type="PROSITE" id="PS50238">
    <property type="entry name" value="RHOGAP"/>
    <property type="match status" value="1"/>
</dbReference>
<feature type="compositionally biased region" description="Polar residues" evidence="2">
    <location>
        <begin position="488"/>
        <end position="497"/>
    </location>
</feature>
<evidence type="ECO:0000259" key="3">
    <source>
        <dbReference type="PROSITE" id="PS50004"/>
    </source>
</evidence>
<feature type="compositionally biased region" description="Low complexity" evidence="2">
    <location>
        <begin position="411"/>
        <end position="423"/>
    </location>
</feature>
<dbReference type="InterPro" id="IPR052118">
    <property type="entry name" value="Rho-GAP_regulator"/>
</dbReference>
<dbReference type="GO" id="GO:0046578">
    <property type="term" value="P:regulation of Ras protein signal transduction"/>
    <property type="evidence" value="ECO:0007669"/>
    <property type="project" value="TreeGrafter"/>
</dbReference>
<sequence length="1047" mass="116928">MSIMSRDANDIEFSFREEEWLHAQQNIDTAGEMENMPKQISSRRSITAEVISKIQAIDKEDMLAAGKDGTSVKPRHEFVKELLVDLNGANVSDASNGCGNYDQTGRFAIRNVPIVKSSTSPLGFCIRQGDGKTSKQGIFVSRITKGSLLDTNGSIKVGDEIISVNYVQLEGFSLDDVVRLIQIPRNIILTIKTSALSLKRNVHSEDTCSPLVVTEKTTEKMTSKALEFKNHGNRSNDYKEPSNRDKQSQQTEREHFKENNHNANEDQDLSSSKLTQNNSAIEELIRAIREQNKRSRNTQQIAKTLNNFPMKTQVIQAQEARCQTNSAEKTIETRKIGVPKRNNSADSIILSKRTPSSMTRKSSTLTPVTSVNLIFDDSEDLTFDASSHKTTSRKNSASQDESLKTSTPGTSSRRSLNSPSVSPKMRRRLPRVPSDNSRLIRSTSDSSQSAESIATSSKPLLALSSEPRSRRILPTPPASPSSPRKDSNGTSDTSPENQALEKANRHDGSGLSGNESLDESRSPSRKDSGKSLSHLFSALTSKHNSDNKSDGKEKRKDSQERLEPSRNSLTSQQPPPTQQDILEQQKHSMFLHSISSGSLQPPSFQRRLFSRSSHPNLLMTVSEEPGKEGRKTSAPSQSANGTGDNKDSPKISKRRASLTSIGENSLANQMSSYDNSDIARLRSEAEPGFMIFPDDYAGQNLLSSHAVSGMVSLHIIKASNFHVTDKKLLEKKKKVHCAVEVDFEQKALTSSKRASKILFWDEMFEVEIQHGRKLSLSCYTSTHEFDKHIAKVSFNLSPFVRFGKKHRVVFRMQPQGVIHIVMGFVEMRTLLQRTPSDRKSGVFGFQLNVTSRNENTDVPLVVRKCVEEIERRGLTSQGLYRISGNARRKKLLHAQFDEDSAAVDLSEDSYPDIHVIAGTLKDYLRELPEPLITESLSKLLIKAAKDQVQDQDLALQKHLLSKLMVQLPQINRETLVYLLNHFMRVISEKESNKMDAHNLSVCFGPVLLCPPANLTESKDLLDLKLHIKVVEFLFYLWKNTTTTSPEV</sequence>
<accession>A0AAD9QZ68</accession>
<dbReference type="Gene3D" id="2.60.40.150">
    <property type="entry name" value="C2 domain"/>
    <property type="match status" value="1"/>
</dbReference>
<dbReference type="InterPro" id="IPR035892">
    <property type="entry name" value="C2_domain_sf"/>
</dbReference>
<evidence type="ECO:0000313" key="6">
    <source>
        <dbReference type="EMBL" id="KAK2569800.1"/>
    </source>
</evidence>
<dbReference type="Pfam" id="PF00595">
    <property type="entry name" value="PDZ"/>
    <property type="match status" value="1"/>
</dbReference>
<dbReference type="InterPro" id="IPR036034">
    <property type="entry name" value="PDZ_sf"/>
</dbReference>
<feature type="region of interest" description="Disordered" evidence="2">
    <location>
        <begin position="620"/>
        <end position="663"/>
    </location>
</feature>